<dbReference type="Proteomes" id="UP000320496">
    <property type="component" value="Chromosome"/>
</dbReference>
<proteinExistence type="predicted"/>
<dbReference type="Pfam" id="PF00583">
    <property type="entry name" value="Acetyltransf_1"/>
    <property type="match status" value="1"/>
</dbReference>
<dbReference type="InterPro" id="IPR000182">
    <property type="entry name" value="GNAT_dom"/>
</dbReference>
<dbReference type="PANTHER" id="PTHR43877">
    <property type="entry name" value="AMINOALKYLPHOSPHONATE N-ACETYLTRANSFERASE-RELATED-RELATED"/>
    <property type="match status" value="1"/>
</dbReference>
<dbReference type="PROSITE" id="PS51186">
    <property type="entry name" value="GNAT"/>
    <property type="match status" value="1"/>
</dbReference>
<accession>A0A517ZE32</accession>
<dbReference type="InterPro" id="IPR018490">
    <property type="entry name" value="cNMP-bd_dom_sf"/>
</dbReference>
<dbReference type="InterPro" id="IPR014710">
    <property type="entry name" value="RmlC-like_jellyroll"/>
</dbReference>
<feature type="domain" description="N-acetyltransferase" evidence="4">
    <location>
        <begin position="3"/>
        <end position="161"/>
    </location>
</feature>
<dbReference type="OrthoDB" id="9786503at2"/>
<dbReference type="Gene3D" id="3.40.630.30">
    <property type="match status" value="2"/>
</dbReference>
<dbReference type="SMART" id="SM00100">
    <property type="entry name" value="cNMP"/>
    <property type="match status" value="1"/>
</dbReference>
<dbReference type="KEGG" id="mri:Mal4_51030"/>
<dbReference type="Gene3D" id="2.60.120.10">
    <property type="entry name" value="Jelly Rolls"/>
    <property type="match status" value="1"/>
</dbReference>
<dbReference type="GO" id="GO:0016747">
    <property type="term" value="F:acyltransferase activity, transferring groups other than amino-acyl groups"/>
    <property type="evidence" value="ECO:0007669"/>
    <property type="project" value="InterPro"/>
</dbReference>
<keyword evidence="5" id="KW-0675">Receptor</keyword>
<evidence type="ECO:0000313" key="6">
    <source>
        <dbReference type="Proteomes" id="UP000320496"/>
    </source>
</evidence>
<organism evidence="5 6">
    <name type="scientific">Maioricimonas rarisocia</name>
    <dbReference type="NCBI Taxonomy" id="2528026"/>
    <lineage>
        <taxon>Bacteria</taxon>
        <taxon>Pseudomonadati</taxon>
        <taxon>Planctomycetota</taxon>
        <taxon>Planctomycetia</taxon>
        <taxon>Planctomycetales</taxon>
        <taxon>Planctomycetaceae</taxon>
        <taxon>Maioricimonas</taxon>
    </lineage>
</organism>
<evidence type="ECO:0000313" key="5">
    <source>
        <dbReference type="EMBL" id="QDU40743.1"/>
    </source>
</evidence>
<dbReference type="SUPFAM" id="SSF51206">
    <property type="entry name" value="cAMP-binding domain-like"/>
    <property type="match status" value="1"/>
</dbReference>
<evidence type="ECO:0000256" key="2">
    <source>
        <dbReference type="ARBA" id="ARBA00023315"/>
    </source>
</evidence>
<dbReference type="EMBL" id="CP036275">
    <property type="protein sequence ID" value="QDU40743.1"/>
    <property type="molecule type" value="Genomic_DNA"/>
</dbReference>
<feature type="domain" description="Cyclic nucleotide-binding" evidence="3">
    <location>
        <begin position="400"/>
        <end position="517"/>
    </location>
</feature>
<name>A0A517ZE32_9PLAN</name>
<sequence length="548" mass="60543">MTIHVRDAVESDVAAIRDIFVACYGGEYPYQQFLDVHSLKKLVFADDTVLLAAEDDATGRVVGTASVVSNVGAWGDLAAEFGRLAVHPDARGAGVGNMLMQERLGRVRDRIHVGVVENRVAHPFSQRISVQHGFVPVGFLPLKLKFHGRGSVALFTRHFGDAMSLRRNHPRIIPEVYAIAERALENCGLNCDVIVETGAVPYPHLDDFELQTLSTEGYATLLRFQRGRVHQREVFGPVRLHYGMFQIRARNSRYLLALSQGQVVGGVGIMIDEYEHSARIFEVITVDDRPVRFLLSEVERICRTEWGIEYVEIDVNAHAPRMQKTLLQLGFHPVGYVPALAFHDVERFDVVKMARLNVPAPSREMALVPQANPFADLVIDALEQHTVVPRVAAALPRIGMFRGMTDEQSEAVASACSVTEFPSGTRVFQEGHPGSRLYMILDGQIDVLVGETPRKVGTAQAGETLGEMSLISQPCHSATAVAGSSVTAAVLTHEKLRKVVDSRPDIGVIIYRNLAEGLGQKLRRLDETMTHEAVDSSARPIPSWKEKR</sequence>
<evidence type="ECO:0000259" key="4">
    <source>
        <dbReference type="PROSITE" id="PS51186"/>
    </source>
</evidence>
<keyword evidence="2" id="KW-0012">Acyltransferase</keyword>
<evidence type="ECO:0000256" key="1">
    <source>
        <dbReference type="ARBA" id="ARBA00022679"/>
    </source>
</evidence>
<keyword evidence="6" id="KW-1185">Reference proteome</keyword>
<dbReference type="RefSeq" id="WP_145372005.1">
    <property type="nucleotide sequence ID" value="NZ_CP036275.1"/>
</dbReference>
<protein>
    <submittedName>
        <fullName evidence="5">cAMP receptor protein</fullName>
    </submittedName>
</protein>
<dbReference type="InterPro" id="IPR016181">
    <property type="entry name" value="Acyl_CoA_acyltransferase"/>
</dbReference>
<dbReference type="PROSITE" id="PS50042">
    <property type="entry name" value="CNMP_BINDING_3"/>
    <property type="match status" value="1"/>
</dbReference>
<dbReference type="CDD" id="cd00038">
    <property type="entry name" value="CAP_ED"/>
    <property type="match status" value="1"/>
</dbReference>
<reference evidence="5 6" key="1">
    <citation type="submission" date="2019-02" db="EMBL/GenBank/DDBJ databases">
        <title>Deep-cultivation of Planctomycetes and their phenomic and genomic characterization uncovers novel biology.</title>
        <authorList>
            <person name="Wiegand S."/>
            <person name="Jogler M."/>
            <person name="Boedeker C."/>
            <person name="Pinto D."/>
            <person name="Vollmers J."/>
            <person name="Rivas-Marin E."/>
            <person name="Kohn T."/>
            <person name="Peeters S.H."/>
            <person name="Heuer A."/>
            <person name="Rast P."/>
            <person name="Oberbeckmann S."/>
            <person name="Bunk B."/>
            <person name="Jeske O."/>
            <person name="Meyerdierks A."/>
            <person name="Storesund J.E."/>
            <person name="Kallscheuer N."/>
            <person name="Luecker S."/>
            <person name="Lage O.M."/>
            <person name="Pohl T."/>
            <person name="Merkel B.J."/>
            <person name="Hornburger P."/>
            <person name="Mueller R.-W."/>
            <person name="Bruemmer F."/>
            <person name="Labrenz M."/>
            <person name="Spormann A.M."/>
            <person name="Op den Camp H."/>
            <person name="Overmann J."/>
            <person name="Amann R."/>
            <person name="Jetten M.S.M."/>
            <person name="Mascher T."/>
            <person name="Medema M.H."/>
            <person name="Devos D.P."/>
            <person name="Kaster A.-K."/>
            <person name="Ovreas L."/>
            <person name="Rohde M."/>
            <person name="Galperin M.Y."/>
            <person name="Jogler C."/>
        </authorList>
    </citation>
    <scope>NUCLEOTIDE SEQUENCE [LARGE SCALE GENOMIC DNA]</scope>
    <source>
        <strain evidence="5 6">Mal4</strain>
    </source>
</reference>
<dbReference type="AlphaFoldDB" id="A0A517ZE32"/>
<dbReference type="SUPFAM" id="SSF55729">
    <property type="entry name" value="Acyl-CoA N-acyltransferases (Nat)"/>
    <property type="match status" value="2"/>
</dbReference>
<dbReference type="InterPro" id="IPR000595">
    <property type="entry name" value="cNMP-bd_dom"/>
</dbReference>
<gene>
    <name evidence="5" type="primary">crp_2</name>
    <name evidence="5" type="ORF">Mal4_51030</name>
</gene>
<keyword evidence="1" id="KW-0808">Transferase</keyword>
<dbReference type="CDD" id="cd04301">
    <property type="entry name" value="NAT_SF"/>
    <property type="match status" value="1"/>
</dbReference>
<dbReference type="InterPro" id="IPR050832">
    <property type="entry name" value="Bact_Acetyltransf"/>
</dbReference>
<evidence type="ECO:0000259" key="3">
    <source>
        <dbReference type="PROSITE" id="PS50042"/>
    </source>
</evidence>
<dbReference type="Pfam" id="PF00027">
    <property type="entry name" value="cNMP_binding"/>
    <property type="match status" value="1"/>
</dbReference>